<dbReference type="AlphaFoldDB" id="A0A2K3QN88"/>
<evidence type="ECO:0000256" key="1">
    <source>
        <dbReference type="SAM" id="MobiDB-lite"/>
    </source>
</evidence>
<evidence type="ECO:0000313" key="3">
    <source>
        <dbReference type="Proteomes" id="UP000236621"/>
    </source>
</evidence>
<dbReference type="EMBL" id="NRSZ01000173">
    <property type="protein sequence ID" value="PNY28995.1"/>
    <property type="molecule type" value="Genomic_DNA"/>
</dbReference>
<feature type="region of interest" description="Disordered" evidence="1">
    <location>
        <begin position="1"/>
        <end position="27"/>
    </location>
</feature>
<feature type="region of interest" description="Disordered" evidence="1">
    <location>
        <begin position="49"/>
        <end position="111"/>
    </location>
</feature>
<dbReference type="Proteomes" id="UP000236621">
    <property type="component" value="Unassembled WGS sequence"/>
</dbReference>
<sequence>MDEAESPRPITAILLQRQDLDKPKASRSFKDSVAVVSSRCILRLQRAREPARGAAAVSRQTADMPGRRSGRAAAKKAAAALGTRASSPPFASSLGPPAPHLEHSPAPPPAG</sequence>
<gene>
    <name evidence="2" type="ORF">TCAP_01086</name>
</gene>
<name>A0A2K3QN88_9HYPO</name>
<organism evidence="2 3">
    <name type="scientific">Tolypocladium capitatum</name>
    <dbReference type="NCBI Taxonomy" id="45235"/>
    <lineage>
        <taxon>Eukaryota</taxon>
        <taxon>Fungi</taxon>
        <taxon>Dikarya</taxon>
        <taxon>Ascomycota</taxon>
        <taxon>Pezizomycotina</taxon>
        <taxon>Sordariomycetes</taxon>
        <taxon>Hypocreomycetidae</taxon>
        <taxon>Hypocreales</taxon>
        <taxon>Ophiocordycipitaceae</taxon>
        <taxon>Tolypocladium</taxon>
    </lineage>
</organism>
<proteinExistence type="predicted"/>
<protein>
    <submittedName>
        <fullName evidence="2">Uncharacterized protein</fullName>
    </submittedName>
</protein>
<feature type="compositionally biased region" description="Basic and acidic residues" evidence="1">
    <location>
        <begin position="18"/>
        <end position="27"/>
    </location>
</feature>
<evidence type="ECO:0000313" key="2">
    <source>
        <dbReference type="EMBL" id="PNY28995.1"/>
    </source>
</evidence>
<comment type="caution">
    <text evidence="2">The sequence shown here is derived from an EMBL/GenBank/DDBJ whole genome shotgun (WGS) entry which is preliminary data.</text>
</comment>
<keyword evidence="3" id="KW-1185">Reference proteome</keyword>
<accession>A0A2K3QN88</accession>
<reference evidence="2 3" key="1">
    <citation type="submission" date="2017-08" db="EMBL/GenBank/DDBJ databases">
        <title>Harnessing the power of phylogenomics to disentangle the directionality and signatures of interkingdom host jumping in the parasitic fungal genus Tolypocladium.</title>
        <authorList>
            <person name="Quandt C.A."/>
            <person name="Patterson W."/>
            <person name="Spatafora J.W."/>
        </authorList>
    </citation>
    <scope>NUCLEOTIDE SEQUENCE [LARGE SCALE GENOMIC DNA]</scope>
    <source>
        <strain evidence="2 3">CBS 113982</strain>
    </source>
</reference>